<comment type="caution">
    <text evidence="1">The sequence shown here is derived from an EMBL/GenBank/DDBJ whole genome shotgun (WGS) entry which is preliminary data.</text>
</comment>
<proteinExistence type="predicted"/>
<evidence type="ECO:0000313" key="1">
    <source>
        <dbReference type="EMBL" id="KAJ8633450.1"/>
    </source>
</evidence>
<sequence length="76" mass="8346">MASLSVVSAAGVRNNNENTIAVDGLPEEMSENMIAVDRMPEEMSENMIAVDRLPEEMNDIKTRDDNVDASFVLVGF</sequence>
<protein>
    <submittedName>
        <fullName evidence="1">Uncharacterized protein</fullName>
    </submittedName>
</protein>
<dbReference type="EMBL" id="CM056816">
    <property type="protein sequence ID" value="KAJ8633450.1"/>
    <property type="molecule type" value="Genomic_DNA"/>
</dbReference>
<evidence type="ECO:0000313" key="2">
    <source>
        <dbReference type="Proteomes" id="UP001234297"/>
    </source>
</evidence>
<reference evidence="1 2" key="1">
    <citation type="journal article" date="2022" name="Hortic Res">
        <title>A haplotype resolved chromosomal level avocado genome allows analysis of novel avocado genes.</title>
        <authorList>
            <person name="Nath O."/>
            <person name="Fletcher S.J."/>
            <person name="Hayward A."/>
            <person name="Shaw L.M."/>
            <person name="Masouleh A.K."/>
            <person name="Furtado A."/>
            <person name="Henry R.J."/>
            <person name="Mitter N."/>
        </authorList>
    </citation>
    <scope>NUCLEOTIDE SEQUENCE [LARGE SCALE GENOMIC DNA]</scope>
    <source>
        <strain evidence="2">cv. Hass</strain>
    </source>
</reference>
<name>A0ACC2LJ20_PERAE</name>
<gene>
    <name evidence="1" type="ORF">MRB53_026786</name>
</gene>
<accession>A0ACC2LJ20</accession>
<keyword evidence="2" id="KW-1185">Reference proteome</keyword>
<organism evidence="1 2">
    <name type="scientific">Persea americana</name>
    <name type="common">Avocado</name>
    <dbReference type="NCBI Taxonomy" id="3435"/>
    <lineage>
        <taxon>Eukaryota</taxon>
        <taxon>Viridiplantae</taxon>
        <taxon>Streptophyta</taxon>
        <taxon>Embryophyta</taxon>
        <taxon>Tracheophyta</taxon>
        <taxon>Spermatophyta</taxon>
        <taxon>Magnoliopsida</taxon>
        <taxon>Magnoliidae</taxon>
        <taxon>Laurales</taxon>
        <taxon>Lauraceae</taxon>
        <taxon>Persea</taxon>
    </lineage>
</organism>
<dbReference type="Proteomes" id="UP001234297">
    <property type="component" value="Chromosome 8"/>
</dbReference>